<accession>A0AAN9K8J7</accession>
<protein>
    <submittedName>
        <fullName evidence="2">Uncharacterized protein</fullName>
    </submittedName>
</protein>
<dbReference type="EMBL" id="JAYMYQ010000009">
    <property type="protein sequence ID" value="KAK7313240.1"/>
    <property type="molecule type" value="Genomic_DNA"/>
</dbReference>
<feature type="compositionally biased region" description="Polar residues" evidence="1">
    <location>
        <begin position="83"/>
        <end position="93"/>
    </location>
</feature>
<evidence type="ECO:0000313" key="2">
    <source>
        <dbReference type="EMBL" id="KAK7313240.1"/>
    </source>
</evidence>
<comment type="caution">
    <text evidence="2">The sequence shown here is derived from an EMBL/GenBank/DDBJ whole genome shotgun (WGS) entry which is preliminary data.</text>
</comment>
<sequence>MRPKAYTRRKELLWLNDLRWYFIQGLDPMVNIQDFFDAPHVQSSWKITRKDLNLVRFGLMWRIFGRSSSSSFLCKLDSHEKGSGNNNRANGDSKNLGLLKS</sequence>
<dbReference type="AlphaFoldDB" id="A0AAN9K8J7"/>
<proteinExistence type="predicted"/>
<name>A0AAN9K8J7_CANGL</name>
<dbReference type="Proteomes" id="UP001367508">
    <property type="component" value="Unassembled WGS sequence"/>
</dbReference>
<reference evidence="2 3" key="1">
    <citation type="submission" date="2024-01" db="EMBL/GenBank/DDBJ databases">
        <title>The genomes of 5 underutilized Papilionoideae crops provide insights into root nodulation and disease resistanc.</title>
        <authorList>
            <person name="Jiang F."/>
        </authorList>
    </citation>
    <scope>NUCLEOTIDE SEQUENCE [LARGE SCALE GENOMIC DNA]</scope>
    <source>
        <strain evidence="2">LVBAO_FW01</strain>
        <tissue evidence="2">Leaves</tissue>
    </source>
</reference>
<organism evidence="2 3">
    <name type="scientific">Canavalia gladiata</name>
    <name type="common">Sword bean</name>
    <name type="synonym">Dolichos gladiatus</name>
    <dbReference type="NCBI Taxonomy" id="3824"/>
    <lineage>
        <taxon>Eukaryota</taxon>
        <taxon>Viridiplantae</taxon>
        <taxon>Streptophyta</taxon>
        <taxon>Embryophyta</taxon>
        <taxon>Tracheophyta</taxon>
        <taxon>Spermatophyta</taxon>
        <taxon>Magnoliopsida</taxon>
        <taxon>eudicotyledons</taxon>
        <taxon>Gunneridae</taxon>
        <taxon>Pentapetalae</taxon>
        <taxon>rosids</taxon>
        <taxon>fabids</taxon>
        <taxon>Fabales</taxon>
        <taxon>Fabaceae</taxon>
        <taxon>Papilionoideae</taxon>
        <taxon>50 kb inversion clade</taxon>
        <taxon>NPAAA clade</taxon>
        <taxon>indigoferoid/millettioid clade</taxon>
        <taxon>Phaseoleae</taxon>
        <taxon>Canavalia</taxon>
    </lineage>
</organism>
<evidence type="ECO:0000256" key="1">
    <source>
        <dbReference type="SAM" id="MobiDB-lite"/>
    </source>
</evidence>
<gene>
    <name evidence="2" type="ORF">VNO77_37827</name>
</gene>
<keyword evidence="3" id="KW-1185">Reference proteome</keyword>
<feature type="region of interest" description="Disordered" evidence="1">
    <location>
        <begin position="78"/>
        <end position="101"/>
    </location>
</feature>
<evidence type="ECO:0000313" key="3">
    <source>
        <dbReference type="Proteomes" id="UP001367508"/>
    </source>
</evidence>